<evidence type="ECO:0000313" key="1">
    <source>
        <dbReference type="EMBL" id="MRS63150.1"/>
    </source>
</evidence>
<evidence type="ECO:0000313" key="2">
    <source>
        <dbReference type="Proteomes" id="UP000441754"/>
    </source>
</evidence>
<dbReference type="PANTHER" id="PTHR34613:SF1">
    <property type="entry name" value="SLL6017 PROTEIN"/>
    <property type="match status" value="1"/>
</dbReference>
<accession>A0A7K0EMS5</accession>
<keyword evidence="2" id="KW-1185">Reference proteome</keyword>
<dbReference type="AlphaFoldDB" id="A0A7K0EMS5"/>
<reference evidence="1 2" key="1">
    <citation type="journal article" date="2018" name="Antonie Van Leeuwenhoek">
        <title>Larkinella terrae sp. nov., isolated from soil on Jeju Island, South Korea.</title>
        <authorList>
            <person name="Ten L.N."/>
            <person name="Jeon J."/>
            <person name="Park S.J."/>
            <person name="Park S."/>
            <person name="Lee S.Y."/>
            <person name="Kim M.K."/>
            <person name="Jung H.Y."/>
        </authorList>
    </citation>
    <scope>NUCLEOTIDE SEQUENCE [LARGE SCALE GENOMIC DNA]</scope>
    <source>
        <strain evidence="1 2">KCTC 52001</strain>
    </source>
</reference>
<dbReference type="PANTHER" id="PTHR34613">
    <property type="entry name" value="SLL0800 PROTEIN"/>
    <property type="match status" value="1"/>
</dbReference>
<evidence type="ECO:0008006" key="3">
    <source>
        <dbReference type="Google" id="ProtNLM"/>
    </source>
</evidence>
<proteinExistence type="predicted"/>
<name>A0A7K0EMS5_9BACT</name>
<dbReference type="EMBL" id="WJXZ01000011">
    <property type="protein sequence ID" value="MRS63150.1"/>
    <property type="molecule type" value="Genomic_DNA"/>
</dbReference>
<dbReference type="Proteomes" id="UP000441754">
    <property type="component" value="Unassembled WGS sequence"/>
</dbReference>
<gene>
    <name evidence="1" type="ORF">GJJ30_17755</name>
</gene>
<sequence length="274" mass="31822">MSKQSNQYDKIFRENIEAVIPSLMQNVLGIIAVLSEELPDDIQHTKERKPDVLKKITDIQGNTFILQIEFQVADEPKMVYRMAEYYIMLERKYELPIEQFVIFLGPPKPQMPTQLARKRLIFDFPLISLASLDYHIFLKSTHPEEIVLSILADFQGEAPDKALQQIIHRIEETTTGDLALKRYFNQLRVLAQLRNLELTFKEAMDSIEKFISEERDVLYLRGLDKGEEKAKKQTQTKFVTNLLLKTDFSVERIAEITDVSIDFVKAIQQKIGSK</sequence>
<dbReference type="OrthoDB" id="714214at2"/>
<organism evidence="1 2">
    <name type="scientific">Larkinella terrae</name>
    <dbReference type="NCBI Taxonomy" id="2025311"/>
    <lineage>
        <taxon>Bacteria</taxon>
        <taxon>Pseudomonadati</taxon>
        <taxon>Bacteroidota</taxon>
        <taxon>Cytophagia</taxon>
        <taxon>Cytophagales</taxon>
        <taxon>Spirosomataceae</taxon>
        <taxon>Larkinella</taxon>
    </lineage>
</organism>
<comment type="caution">
    <text evidence="1">The sequence shown here is derived from an EMBL/GenBank/DDBJ whole genome shotgun (WGS) entry which is preliminary data.</text>
</comment>
<protein>
    <recommendedName>
        <fullName evidence="3">Rpn family recombination-promoting nuclease/putative transposase</fullName>
    </recommendedName>
</protein>